<comment type="caution">
    <text evidence="2">The sequence shown here is derived from an EMBL/GenBank/DDBJ whole genome shotgun (WGS) entry which is preliminary data.</text>
</comment>
<dbReference type="InterPro" id="IPR023210">
    <property type="entry name" value="NADP_OxRdtase_dom"/>
</dbReference>
<dbReference type="CDD" id="cd19095">
    <property type="entry name" value="AKR_PA4992-like"/>
    <property type="match status" value="1"/>
</dbReference>
<evidence type="ECO:0000313" key="2">
    <source>
        <dbReference type="EMBL" id="MCR0982086.1"/>
    </source>
</evidence>
<dbReference type="PANTHER" id="PTHR43312:SF1">
    <property type="entry name" value="NADP-DEPENDENT OXIDOREDUCTASE DOMAIN-CONTAINING PROTEIN"/>
    <property type="match status" value="1"/>
</dbReference>
<accession>A0ABT1X1X2</accession>
<evidence type="ECO:0000259" key="1">
    <source>
        <dbReference type="Pfam" id="PF00248"/>
    </source>
</evidence>
<organism evidence="2 3">
    <name type="scientific">Roseomonas populi</name>
    <dbReference type="NCBI Taxonomy" id="3121582"/>
    <lineage>
        <taxon>Bacteria</taxon>
        <taxon>Pseudomonadati</taxon>
        <taxon>Pseudomonadota</taxon>
        <taxon>Alphaproteobacteria</taxon>
        <taxon>Acetobacterales</taxon>
        <taxon>Roseomonadaceae</taxon>
        <taxon>Roseomonas</taxon>
    </lineage>
</organism>
<feature type="domain" description="NADP-dependent oxidoreductase" evidence="1">
    <location>
        <begin position="75"/>
        <end position="301"/>
    </location>
</feature>
<dbReference type="InterPro" id="IPR036812">
    <property type="entry name" value="NAD(P)_OxRdtase_dom_sf"/>
</dbReference>
<evidence type="ECO:0000313" key="3">
    <source>
        <dbReference type="Proteomes" id="UP001524642"/>
    </source>
</evidence>
<dbReference type="InterPro" id="IPR006311">
    <property type="entry name" value="TAT_signal"/>
</dbReference>
<dbReference type="EMBL" id="JANJOU010000004">
    <property type="protein sequence ID" value="MCR0982086.1"/>
    <property type="molecule type" value="Genomic_DNA"/>
</dbReference>
<dbReference type="InterPro" id="IPR053135">
    <property type="entry name" value="AKR2_Oxidoreductase"/>
</dbReference>
<sequence>MHTTRRTILTGVGAGLAATALPRGSAAQGAAPGAAMGTLVRKPIPSSGEMIPVIGLGSARRYEEVKPGEDVAPLRDTFRRFHALGGTVVDTAPSYGQAEAIMGGLMDDLKIRPSLFVCTKVGVDNIEQGRAQIDASFKALRTDRIDLLAVHNLRDITNELAYLRELKQAGRIRYLGATTSFDRQYEAFEAMMRREQLDSIQIDYALDNRNAAERIIPLAKERGMAVFINLPFGRGSVFRATQGKPLPEWAAEIDVTSWAQFMLKYLVSHEGVTCAVPGMAQARYVDDNLRAAQGRMPDAAMRRRMEQYVDGL</sequence>
<dbReference type="Gene3D" id="3.20.20.100">
    <property type="entry name" value="NADP-dependent oxidoreductase domain"/>
    <property type="match status" value="1"/>
</dbReference>
<dbReference type="SUPFAM" id="SSF51430">
    <property type="entry name" value="NAD(P)-linked oxidoreductase"/>
    <property type="match status" value="1"/>
</dbReference>
<name>A0ABT1X1X2_9PROT</name>
<dbReference type="RefSeq" id="WP_257715751.1">
    <property type="nucleotide sequence ID" value="NZ_JANJOU010000004.1"/>
</dbReference>
<proteinExistence type="predicted"/>
<keyword evidence="3" id="KW-1185">Reference proteome</keyword>
<reference evidence="2 3" key="1">
    <citation type="submission" date="2022-06" db="EMBL/GenBank/DDBJ databases">
        <title>Roseomonas CN29.</title>
        <authorList>
            <person name="Cheng Y."/>
            <person name="He X."/>
        </authorList>
    </citation>
    <scope>NUCLEOTIDE SEQUENCE [LARGE SCALE GENOMIC DNA]</scope>
    <source>
        <strain evidence="2 3">CN29</strain>
    </source>
</reference>
<protein>
    <submittedName>
        <fullName evidence="2">Aldo/keto reductase</fullName>
    </submittedName>
</protein>
<dbReference type="PANTHER" id="PTHR43312">
    <property type="entry name" value="D-THREO-ALDOSE 1-DEHYDROGENASE"/>
    <property type="match status" value="1"/>
</dbReference>
<dbReference type="PROSITE" id="PS51318">
    <property type="entry name" value="TAT"/>
    <property type="match status" value="1"/>
</dbReference>
<gene>
    <name evidence="2" type="ORF">NRP21_08515</name>
</gene>
<dbReference type="Proteomes" id="UP001524642">
    <property type="component" value="Unassembled WGS sequence"/>
</dbReference>
<dbReference type="Pfam" id="PF00248">
    <property type="entry name" value="Aldo_ket_red"/>
    <property type="match status" value="1"/>
</dbReference>